<feature type="domain" description="Calmodulin-binding" evidence="2">
    <location>
        <begin position="201"/>
        <end position="299"/>
    </location>
</feature>
<dbReference type="Proteomes" id="UP001630127">
    <property type="component" value="Unassembled WGS sequence"/>
</dbReference>
<dbReference type="SMART" id="SM01054">
    <property type="entry name" value="CaM_binding"/>
    <property type="match status" value="1"/>
</dbReference>
<protein>
    <recommendedName>
        <fullName evidence="2">Calmodulin-binding domain-containing protein</fullName>
    </recommendedName>
</protein>
<sequence length="309" mass="35208">MDQVAIVVPMNLEKTTSKTSQLRRNLTSKLTNKPNEVNVWPNYLRASPGSCHDYCKYGFKHHFKTIAWTPMVKISKTSPRKSATLPTRKHLTRRRNSEINTLKGTSNSGLNRGVYTSKGIGNGTSNRTKKTYLLPTISSKTRKIDAKRVSKTKDVSLLKRNKNIASSLSVATRSRSLKINEKMEQPSDENIPEKILYITELNTMKNYEHLSPERIQSGMKSPRRLKFRQGEKHNRNVGCKLNAARNEMNEVVLRRQNPKKKRSTQSSYNYVIEETARKLAKTRKGKVNTLIGAFETVISLHQDPGAIRL</sequence>
<keyword evidence="4" id="KW-1185">Reference proteome</keyword>
<feature type="region of interest" description="Disordered" evidence="1">
    <location>
        <begin position="101"/>
        <end position="122"/>
    </location>
</feature>
<dbReference type="Pfam" id="PF07839">
    <property type="entry name" value="CaM_binding"/>
    <property type="match status" value="1"/>
</dbReference>
<evidence type="ECO:0000259" key="2">
    <source>
        <dbReference type="SMART" id="SM01054"/>
    </source>
</evidence>
<proteinExistence type="predicted"/>
<dbReference type="AlphaFoldDB" id="A0ABD3AFI3"/>
<gene>
    <name evidence="3" type="ORF">ACH5RR_007760</name>
</gene>
<dbReference type="PANTHER" id="PTHR33349">
    <property type="entry name" value="EMB|CAB62594.1"/>
    <property type="match status" value="1"/>
</dbReference>
<accession>A0ABD3AFI3</accession>
<dbReference type="InterPro" id="IPR012417">
    <property type="entry name" value="CaM-bd_dom_pln"/>
</dbReference>
<dbReference type="EMBL" id="JBJUIK010000004">
    <property type="protein sequence ID" value="KAL3528438.1"/>
    <property type="molecule type" value="Genomic_DNA"/>
</dbReference>
<evidence type="ECO:0000256" key="1">
    <source>
        <dbReference type="SAM" id="MobiDB-lite"/>
    </source>
</evidence>
<reference evidence="3 4" key="1">
    <citation type="submission" date="2024-11" db="EMBL/GenBank/DDBJ databases">
        <title>A near-complete genome assembly of Cinchona calisaya.</title>
        <authorList>
            <person name="Lian D.C."/>
            <person name="Zhao X.W."/>
            <person name="Wei L."/>
        </authorList>
    </citation>
    <scope>NUCLEOTIDE SEQUENCE [LARGE SCALE GENOMIC DNA]</scope>
    <source>
        <tissue evidence="3">Nenye</tissue>
    </source>
</reference>
<feature type="compositionally biased region" description="Polar residues" evidence="1">
    <location>
        <begin position="101"/>
        <end position="110"/>
    </location>
</feature>
<dbReference type="PANTHER" id="PTHR33349:SF41">
    <property type="entry name" value="EMB|CAB62594.1"/>
    <property type="match status" value="1"/>
</dbReference>
<comment type="caution">
    <text evidence="3">The sequence shown here is derived from an EMBL/GenBank/DDBJ whole genome shotgun (WGS) entry which is preliminary data.</text>
</comment>
<organism evidence="3 4">
    <name type="scientific">Cinchona calisaya</name>
    <dbReference type="NCBI Taxonomy" id="153742"/>
    <lineage>
        <taxon>Eukaryota</taxon>
        <taxon>Viridiplantae</taxon>
        <taxon>Streptophyta</taxon>
        <taxon>Embryophyta</taxon>
        <taxon>Tracheophyta</taxon>
        <taxon>Spermatophyta</taxon>
        <taxon>Magnoliopsida</taxon>
        <taxon>eudicotyledons</taxon>
        <taxon>Gunneridae</taxon>
        <taxon>Pentapetalae</taxon>
        <taxon>asterids</taxon>
        <taxon>lamiids</taxon>
        <taxon>Gentianales</taxon>
        <taxon>Rubiaceae</taxon>
        <taxon>Cinchonoideae</taxon>
        <taxon>Cinchoneae</taxon>
        <taxon>Cinchona</taxon>
    </lineage>
</organism>
<name>A0ABD3AFI3_9GENT</name>
<evidence type="ECO:0000313" key="4">
    <source>
        <dbReference type="Proteomes" id="UP001630127"/>
    </source>
</evidence>
<evidence type="ECO:0000313" key="3">
    <source>
        <dbReference type="EMBL" id="KAL3528438.1"/>
    </source>
</evidence>